<reference evidence="7" key="1">
    <citation type="submission" date="2017-01" db="EMBL/GenBank/DDBJ databases">
        <title>Comparative genomics of anhydrobiosis in the tardigrade Hypsibius dujardini.</title>
        <authorList>
            <person name="Yoshida Y."/>
            <person name="Koutsovoulos G."/>
            <person name="Laetsch D."/>
            <person name="Stevens L."/>
            <person name="Kumar S."/>
            <person name="Horikawa D."/>
            <person name="Ishino K."/>
            <person name="Komine S."/>
            <person name="Tomita M."/>
            <person name="Blaxter M."/>
            <person name="Arakawa K."/>
        </authorList>
    </citation>
    <scope>NUCLEOTIDE SEQUENCE [LARGE SCALE GENOMIC DNA]</scope>
    <source>
        <strain evidence="7">Z151</strain>
    </source>
</reference>
<evidence type="ECO:0000256" key="3">
    <source>
        <dbReference type="PROSITE-ProRule" id="PRU00175"/>
    </source>
</evidence>
<feature type="compositionally biased region" description="Low complexity" evidence="4">
    <location>
        <begin position="113"/>
        <end position="129"/>
    </location>
</feature>
<keyword evidence="2" id="KW-0862">Zinc</keyword>
<dbReference type="EMBL" id="MTYJ01000311">
    <property type="protein sequence ID" value="OWA53270.1"/>
    <property type="molecule type" value="Genomic_DNA"/>
</dbReference>
<dbReference type="PROSITE" id="PS50089">
    <property type="entry name" value="ZF_RING_2"/>
    <property type="match status" value="1"/>
</dbReference>
<evidence type="ECO:0000256" key="4">
    <source>
        <dbReference type="SAM" id="MobiDB-lite"/>
    </source>
</evidence>
<evidence type="ECO:0000313" key="6">
    <source>
        <dbReference type="EMBL" id="OWA53270.1"/>
    </source>
</evidence>
<sequence length="244" mass="26254">MAKKWMKMFASLGGSTDPPSRSGSIPSSSSTSFSELPSPVRPSTSQPILTPSSRATSSSNNAHTRRRDAQLAYLSSLPATTDSPSSPSSSLPNHPTNNETIPYSAPASLRPLSTDSSSSATDDTEPSSSYASFTFDLMPHSSHNRRQSEISVQTDGELHQGLSPAEVDYLREECQRAVTDAEDAMKCIICLQKARDTLFSPCHHLVVCEGCSRLLPLHAGISGSYRSCPLCRKSITKVTKVFLS</sequence>
<evidence type="ECO:0000259" key="5">
    <source>
        <dbReference type="PROSITE" id="PS50089"/>
    </source>
</evidence>
<dbReference type="SUPFAM" id="SSF57850">
    <property type="entry name" value="RING/U-box"/>
    <property type="match status" value="1"/>
</dbReference>
<keyword evidence="7" id="KW-1185">Reference proteome</keyword>
<evidence type="ECO:0000313" key="7">
    <source>
        <dbReference type="Proteomes" id="UP000192578"/>
    </source>
</evidence>
<dbReference type="InterPro" id="IPR001841">
    <property type="entry name" value="Znf_RING"/>
</dbReference>
<dbReference type="Proteomes" id="UP000192578">
    <property type="component" value="Unassembled WGS sequence"/>
</dbReference>
<dbReference type="GO" id="GO:0006511">
    <property type="term" value="P:ubiquitin-dependent protein catabolic process"/>
    <property type="evidence" value="ECO:0007669"/>
    <property type="project" value="TreeGrafter"/>
</dbReference>
<protein>
    <recommendedName>
        <fullName evidence="5">RING-type domain-containing protein</fullName>
    </recommendedName>
</protein>
<feature type="compositionally biased region" description="Polar residues" evidence="4">
    <location>
        <begin position="41"/>
        <end position="62"/>
    </location>
</feature>
<keyword evidence="1 3" id="KW-0863">Zinc-finger</keyword>
<dbReference type="GO" id="GO:0016567">
    <property type="term" value="P:protein ubiquitination"/>
    <property type="evidence" value="ECO:0007669"/>
    <property type="project" value="TreeGrafter"/>
</dbReference>
<organism evidence="6 7">
    <name type="scientific">Hypsibius exemplaris</name>
    <name type="common">Freshwater tardigrade</name>
    <dbReference type="NCBI Taxonomy" id="2072580"/>
    <lineage>
        <taxon>Eukaryota</taxon>
        <taxon>Metazoa</taxon>
        <taxon>Ecdysozoa</taxon>
        <taxon>Tardigrada</taxon>
        <taxon>Eutardigrada</taxon>
        <taxon>Parachela</taxon>
        <taxon>Hypsibioidea</taxon>
        <taxon>Hypsibiidae</taxon>
        <taxon>Hypsibius</taxon>
    </lineage>
</organism>
<evidence type="ECO:0000256" key="2">
    <source>
        <dbReference type="ARBA" id="ARBA00022833"/>
    </source>
</evidence>
<evidence type="ECO:0000256" key="1">
    <source>
        <dbReference type="ARBA" id="ARBA00022771"/>
    </source>
</evidence>
<dbReference type="Pfam" id="PF13920">
    <property type="entry name" value="zf-C3HC4_3"/>
    <property type="match status" value="1"/>
</dbReference>
<accession>A0A9X6RMP3</accession>
<proteinExistence type="predicted"/>
<dbReference type="SMART" id="SM00184">
    <property type="entry name" value="RING"/>
    <property type="match status" value="1"/>
</dbReference>
<feature type="compositionally biased region" description="Low complexity" evidence="4">
    <location>
        <begin position="74"/>
        <end position="98"/>
    </location>
</feature>
<feature type="domain" description="RING-type" evidence="5">
    <location>
        <begin position="187"/>
        <end position="232"/>
    </location>
</feature>
<dbReference type="InterPro" id="IPR013083">
    <property type="entry name" value="Znf_RING/FYVE/PHD"/>
</dbReference>
<dbReference type="GO" id="GO:0061630">
    <property type="term" value="F:ubiquitin protein ligase activity"/>
    <property type="evidence" value="ECO:0007669"/>
    <property type="project" value="TreeGrafter"/>
</dbReference>
<name>A0A9X6RMP3_HYPEX</name>
<dbReference type="Gene3D" id="3.30.40.10">
    <property type="entry name" value="Zinc/RING finger domain, C3HC4 (zinc finger)"/>
    <property type="match status" value="1"/>
</dbReference>
<dbReference type="PANTHER" id="PTHR22696">
    <property type="entry name" value="E3 UBIQUITIN-PROTEIN LIGASE RNF26"/>
    <property type="match status" value="1"/>
</dbReference>
<gene>
    <name evidence="6" type="ORF">BV898_17704</name>
</gene>
<feature type="compositionally biased region" description="Low complexity" evidence="4">
    <location>
        <begin position="18"/>
        <end position="38"/>
    </location>
</feature>
<dbReference type="GO" id="GO:0008270">
    <property type="term" value="F:zinc ion binding"/>
    <property type="evidence" value="ECO:0007669"/>
    <property type="project" value="UniProtKB-KW"/>
</dbReference>
<dbReference type="AlphaFoldDB" id="A0A9X6RMP3"/>
<dbReference type="OrthoDB" id="2021159at2759"/>
<dbReference type="PANTHER" id="PTHR22696:SF1">
    <property type="entry name" value="E3 UBIQUITIN-PROTEIN LIGASE RNF26"/>
    <property type="match status" value="1"/>
</dbReference>
<comment type="caution">
    <text evidence="6">The sequence shown here is derived from an EMBL/GenBank/DDBJ whole genome shotgun (WGS) entry which is preliminary data.</text>
</comment>
<feature type="region of interest" description="Disordered" evidence="4">
    <location>
        <begin position="1"/>
        <end position="135"/>
    </location>
</feature>
<keyword evidence="1 3" id="KW-0479">Metal-binding</keyword>